<sequence>MPCTPTMVFTRPRLLLSDALFSRVFDNTSPGQLWRKKAPPHKAEAALAETAATPKTSTGIKLGIKPFD</sequence>
<proteinExistence type="predicted"/>
<name>A0ABP8AW28_9ACTN</name>
<dbReference type="Proteomes" id="UP001501251">
    <property type="component" value="Unassembled WGS sequence"/>
</dbReference>
<gene>
    <name evidence="1" type="ORF">GCM10022252_32530</name>
</gene>
<comment type="caution">
    <text evidence="1">The sequence shown here is derived from an EMBL/GenBank/DDBJ whole genome shotgun (WGS) entry which is preliminary data.</text>
</comment>
<reference evidence="2" key="1">
    <citation type="journal article" date="2019" name="Int. J. Syst. Evol. Microbiol.">
        <title>The Global Catalogue of Microorganisms (GCM) 10K type strain sequencing project: providing services to taxonomists for standard genome sequencing and annotation.</title>
        <authorList>
            <consortium name="The Broad Institute Genomics Platform"/>
            <consortium name="The Broad Institute Genome Sequencing Center for Infectious Disease"/>
            <person name="Wu L."/>
            <person name="Ma J."/>
        </authorList>
    </citation>
    <scope>NUCLEOTIDE SEQUENCE [LARGE SCALE GENOMIC DNA]</scope>
    <source>
        <strain evidence="2">JCM 17388</strain>
    </source>
</reference>
<evidence type="ECO:0000313" key="2">
    <source>
        <dbReference type="Proteomes" id="UP001501251"/>
    </source>
</evidence>
<keyword evidence="2" id="KW-1185">Reference proteome</keyword>
<accession>A0ABP8AW28</accession>
<dbReference type="EMBL" id="BAABAQ010000005">
    <property type="protein sequence ID" value="GAA4191942.1"/>
    <property type="molecule type" value="Genomic_DNA"/>
</dbReference>
<organism evidence="1 2">
    <name type="scientific">Streptosporangium oxazolinicum</name>
    <dbReference type="NCBI Taxonomy" id="909287"/>
    <lineage>
        <taxon>Bacteria</taxon>
        <taxon>Bacillati</taxon>
        <taxon>Actinomycetota</taxon>
        <taxon>Actinomycetes</taxon>
        <taxon>Streptosporangiales</taxon>
        <taxon>Streptosporangiaceae</taxon>
        <taxon>Streptosporangium</taxon>
    </lineage>
</organism>
<evidence type="ECO:0000313" key="1">
    <source>
        <dbReference type="EMBL" id="GAA4191942.1"/>
    </source>
</evidence>
<protein>
    <submittedName>
        <fullName evidence="1">Uncharacterized protein</fullName>
    </submittedName>
</protein>